<evidence type="ECO:0000313" key="2">
    <source>
        <dbReference type="Proteomes" id="UP000324222"/>
    </source>
</evidence>
<protein>
    <submittedName>
        <fullName evidence="1">Uncharacterized protein</fullName>
    </submittedName>
</protein>
<accession>A0A5B7DTT0</accession>
<evidence type="ECO:0000313" key="1">
    <source>
        <dbReference type="EMBL" id="MPC24464.1"/>
    </source>
</evidence>
<dbReference type="EMBL" id="VSRR010001333">
    <property type="protein sequence ID" value="MPC24464.1"/>
    <property type="molecule type" value="Genomic_DNA"/>
</dbReference>
<keyword evidence="2" id="KW-1185">Reference proteome</keyword>
<proteinExistence type="predicted"/>
<organism evidence="1 2">
    <name type="scientific">Portunus trituberculatus</name>
    <name type="common">Swimming crab</name>
    <name type="synonym">Neptunus trituberculatus</name>
    <dbReference type="NCBI Taxonomy" id="210409"/>
    <lineage>
        <taxon>Eukaryota</taxon>
        <taxon>Metazoa</taxon>
        <taxon>Ecdysozoa</taxon>
        <taxon>Arthropoda</taxon>
        <taxon>Crustacea</taxon>
        <taxon>Multicrustacea</taxon>
        <taxon>Malacostraca</taxon>
        <taxon>Eumalacostraca</taxon>
        <taxon>Eucarida</taxon>
        <taxon>Decapoda</taxon>
        <taxon>Pleocyemata</taxon>
        <taxon>Brachyura</taxon>
        <taxon>Eubrachyura</taxon>
        <taxon>Portunoidea</taxon>
        <taxon>Portunidae</taxon>
        <taxon>Portuninae</taxon>
        <taxon>Portunus</taxon>
    </lineage>
</organism>
<dbReference type="Proteomes" id="UP000324222">
    <property type="component" value="Unassembled WGS sequence"/>
</dbReference>
<name>A0A5B7DTT0_PORTR</name>
<dbReference type="AlphaFoldDB" id="A0A5B7DTT0"/>
<comment type="caution">
    <text evidence="1">The sequence shown here is derived from an EMBL/GenBank/DDBJ whole genome shotgun (WGS) entry which is preliminary data.</text>
</comment>
<gene>
    <name evidence="1" type="ORF">E2C01_017544</name>
</gene>
<sequence length="160" mass="18624">MLCRGTGEFPPRRTRLPRLRNGISVGGGWEEGGLGDTRSLPAMRCTHEYSANTLHCPAVTAPLPRLANSRPSHSWWRCVRKVAVRPRRLPRESLFYYKDGRRDLEIKHLTVAHSCTTEPDSWWRLSPSVYMEYISYVLEAWRVDWWVWMTGDGWRPAGNR</sequence>
<reference evidence="1 2" key="1">
    <citation type="submission" date="2019-05" db="EMBL/GenBank/DDBJ databases">
        <title>Another draft genome of Portunus trituberculatus and its Hox gene families provides insights of decapod evolution.</title>
        <authorList>
            <person name="Jeong J.-H."/>
            <person name="Song I."/>
            <person name="Kim S."/>
            <person name="Choi T."/>
            <person name="Kim D."/>
            <person name="Ryu S."/>
            <person name="Kim W."/>
        </authorList>
    </citation>
    <scope>NUCLEOTIDE SEQUENCE [LARGE SCALE GENOMIC DNA]</scope>
    <source>
        <tissue evidence="1">Muscle</tissue>
    </source>
</reference>